<evidence type="ECO:0000313" key="3">
    <source>
        <dbReference type="Proteomes" id="UP000242329"/>
    </source>
</evidence>
<accession>A0A1M5NFG1</accession>
<dbReference type="Proteomes" id="UP000242329">
    <property type="component" value="Unassembled WGS sequence"/>
</dbReference>
<gene>
    <name evidence="2" type="ORF">SAMN02745221_01196</name>
</gene>
<keyword evidence="3" id="KW-1185">Reference proteome</keyword>
<feature type="domain" description="SipL SPOCS" evidence="1">
    <location>
        <begin position="40"/>
        <end position="106"/>
    </location>
</feature>
<proteinExistence type="predicted"/>
<dbReference type="OrthoDB" id="1716276at2"/>
<organism evidence="2 3">
    <name type="scientific">Thermosyntropha lipolytica DSM 11003</name>
    <dbReference type="NCBI Taxonomy" id="1123382"/>
    <lineage>
        <taxon>Bacteria</taxon>
        <taxon>Bacillati</taxon>
        <taxon>Bacillota</taxon>
        <taxon>Clostridia</taxon>
        <taxon>Eubacteriales</taxon>
        <taxon>Syntrophomonadaceae</taxon>
        <taxon>Thermosyntropha</taxon>
    </lineage>
</organism>
<reference evidence="3" key="1">
    <citation type="submission" date="2016-11" db="EMBL/GenBank/DDBJ databases">
        <authorList>
            <person name="Varghese N."/>
            <person name="Submissions S."/>
        </authorList>
    </citation>
    <scope>NUCLEOTIDE SEQUENCE [LARGE SCALE GENOMIC DNA]</scope>
    <source>
        <strain evidence="3">DSM 11003</strain>
    </source>
</reference>
<dbReference type="AlphaFoldDB" id="A0A1M5NFG1"/>
<evidence type="ECO:0000259" key="1">
    <source>
        <dbReference type="Pfam" id="PF12673"/>
    </source>
</evidence>
<protein>
    <recommendedName>
        <fullName evidence="1">SipL SPOCS domain-containing protein</fullName>
    </recommendedName>
</protein>
<name>A0A1M5NFG1_9FIRM</name>
<dbReference type="EMBL" id="FQWY01000016">
    <property type="protein sequence ID" value="SHG88251.1"/>
    <property type="molecule type" value="Genomic_DNA"/>
</dbReference>
<dbReference type="RefSeq" id="WP_073091535.1">
    <property type="nucleotide sequence ID" value="NZ_FQWY01000016.1"/>
</dbReference>
<dbReference type="STRING" id="1123382.SAMN02745221_01196"/>
<dbReference type="Pfam" id="PF12673">
    <property type="entry name" value="SipL"/>
    <property type="match status" value="1"/>
</dbReference>
<dbReference type="InterPro" id="IPR024300">
    <property type="entry name" value="SipL_SPOCS_dom"/>
</dbReference>
<evidence type="ECO:0000313" key="2">
    <source>
        <dbReference type="EMBL" id="SHG88251.1"/>
    </source>
</evidence>
<sequence>MPVKIDYSGDKLSFPKPEQILASNQFIVEKCIEIPRDKPDMARIVDVKPGVKIDVYQLIDSPRGKKVFIRGHIEQEILYIADMPCQPVHGFHAVYSFGTFIDLHDCGIVDFSGLESLKPQILIEFMETVKSCSRSISQCIILFAWCPRGSIIPPKPHPPCPYPPCFPTINIVQECKNECRPKIVKSRSRPKYYVYK</sequence>